<protein>
    <submittedName>
        <fullName evidence="1">Uncharacterized protein</fullName>
    </submittedName>
</protein>
<accession>A0A6N3D2I7</accession>
<dbReference type="AlphaFoldDB" id="A0A6N3D2I7"/>
<sequence>MEMEANTQYHFIDYAAAIRAYEDEYSRLTRDKVAELFSDLKRGAPVAFMNRGTPAQPMTAIVFADETILLWPRSPHFVVDAVGRYFDKDMKQCRKNNQKRFGYRRHFPLILGEALQLLPVVTRLPDGGRGISFLCRHFFIHLSEEKMLVSLSGLAITYCCASSLIRDKMQELMQLCQALFIKELFKNGCGFSLANNPVCRSCALLGLCYDLFYEAYGS</sequence>
<name>A0A6N3D2I7_EUBLI</name>
<evidence type="ECO:0000313" key="1">
    <source>
        <dbReference type="EMBL" id="VYU22565.1"/>
    </source>
</evidence>
<proteinExistence type="predicted"/>
<reference evidence="1" key="1">
    <citation type="submission" date="2019-11" db="EMBL/GenBank/DDBJ databases">
        <authorList>
            <person name="Feng L."/>
        </authorList>
    </citation>
    <scope>NUCLEOTIDE SEQUENCE</scope>
    <source>
        <strain evidence="1">ElimosumLFYP34</strain>
    </source>
</reference>
<organism evidence="1">
    <name type="scientific">Eubacterium limosum</name>
    <dbReference type="NCBI Taxonomy" id="1736"/>
    <lineage>
        <taxon>Bacteria</taxon>
        <taxon>Bacillati</taxon>
        <taxon>Bacillota</taxon>
        <taxon>Clostridia</taxon>
        <taxon>Eubacteriales</taxon>
        <taxon>Eubacteriaceae</taxon>
        <taxon>Eubacterium</taxon>
    </lineage>
</organism>
<dbReference type="EMBL" id="CACRTR010000008">
    <property type="protein sequence ID" value="VYU22565.1"/>
    <property type="molecule type" value="Genomic_DNA"/>
</dbReference>
<gene>
    <name evidence="1" type="ORF">ELLFYP34_02986</name>
</gene>